<dbReference type="GO" id="GO:0016279">
    <property type="term" value="F:protein-lysine N-methyltransferase activity"/>
    <property type="evidence" value="ECO:0007669"/>
    <property type="project" value="UniProtKB-ARBA"/>
</dbReference>
<accession>A0A7C8M8X8</accession>
<dbReference type="SUPFAM" id="SSF82199">
    <property type="entry name" value="SET domain"/>
    <property type="match status" value="1"/>
</dbReference>
<dbReference type="Gene3D" id="3.90.1410.10">
    <property type="entry name" value="set domain protein methyltransferase, domain 1"/>
    <property type="match status" value="1"/>
</dbReference>
<evidence type="ECO:0000256" key="1">
    <source>
        <dbReference type="SAM" id="MobiDB-lite"/>
    </source>
</evidence>
<gene>
    <name evidence="2" type="ORF">BDV95DRAFT_647975</name>
</gene>
<dbReference type="Proteomes" id="UP000481861">
    <property type="component" value="Unassembled WGS sequence"/>
</dbReference>
<sequence>MSCETNLRLADTLREWFLENGGWLNPDVDVKFNEERGYHICAAKPLSSFHVATCPIALTLSHLNLDPDQKHVPFVGGPLQKCYGKIPNEVLTYLLILEEYHAEPRSARWGPYFDALPPPSAMTNTLHFSWEDMHFLEATNLRQATLDRKEHLFKAWRQAMNMFATMGSEYTGNLRNIEHSAIRYAASIVSSRAFISSPILPCGPTEESFPILFPVVDLLNHSFEARVEWNFEEYKSFTLKVLDEVGKGDEILNNYAPKQNDELMLGYGFAIPDNPVEQFAVRAVIEPDIQRHLERMDAFNQRYIPFGFCEAILEATKDEQHFLRPQGHLYGRYENPVPYFRGIPPYVIYVYYLTAMIKLHIHVDNIDPTRPPPRVIRRMLIMLYQAVKQKCDSLPLNQESPTANSRQKYAQIYRNGQAKIIHTILHELYAPFCRLMVRWPQKPPGGPTIITPFEALDTLKEEFLPIHAAFNMMDWIEYRMEEEEDLLWMILLFVFASCMLTASPAKRDSSLICSWVTNLFHIYPLPGRAEEVDLSGNAAYSEVASTIGYYYSTDINDVGRQLVAPCPPITNGPTHRLGDRLVLWVLDVVARENLKLPDPVENDNTEKAKVEGEEEEEEEINRFYMYMRPWREDGSDEDWVYQ</sequence>
<dbReference type="PANTHER" id="PTHR13271">
    <property type="entry name" value="UNCHARACTERIZED PUTATIVE METHYLTRANSFERASE"/>
    <property type="match status" value="1"/>
</dbReference>
<dbReference type="InterPro" id="IPR050600">
    <property type="entry name" value="SETD3_SETD6_MTase"/>
</dbReference>
<dbReference type="EMBL" id="JAADJZ010000025">
    <property type="protein sequence ID" value="KAF2866922.1"/>
    <property type="molecule type" value="Genomic_DNA"/>
</dbReference>
<proteinExistence type="predicted"/>
<name>A0A7C8M8X8_9PLEO</name>
<evidence type="ECO:0000313" key="3">
    <source>
        <dbReference type="Proteomes" id="UP000481861"/>
    </source>
</evidence>
<keyword evidence="3" id="KW-1185">Reference proteome</keyword>
<organism evidence="2 3">
    <name type="scientific">Massariosphaeria phaeospora</name>
    <dbReference type="NCBI Taxonomy" id="100035"/>
    <lineage>
        <taxon>Eukaryota</taxon>
        <taxon>Fungi</taxon>
        <taxon>Dikarya</taxon>
        <taxon>Ascomycota</taxon>
        <taxon>Pezizomycotina</taxon>
        <taxon>Dothideomycetes</taxon>
        <taxon>Pleosporomycetidae</taxon>
        <taxon>Pleosporales</taxon>
        <taxon>Pleosporales incertae sedis</taxon>
        <taxon>Massariosphaeria</taxon>
    </lineage>
</organism>
<dbReference type="OrthoDB" id="42889at2759"/>
<comment type="caution">
    <text evidence="2">The sequence shown here is derived from an EMBL/GenBank/DDBJ whole genome shotgun (WGS) entry which is preliminary data.</text>
</comment>
<feature type="region of interest" description="Disordered" evidence="1">
    <location>
        <begin position="597"/>
        <end position="616"/>
    </location>
</feature>
<dbReference type="AlphaFoldDB" id="A0A7C8M8X8"/>
<evidence type="ECO:0000313" key="2">
    <source>
        <dbReference type="EMBL" id="KAF2866922.1"/>
    </source>
</evidence>
<reference evidence="2 3" key="1">
    <citation type="submission" date="2020-01" db="EMBL/GenBank/DDBJ databases">
        <authorList>
            <consortium name="DOE Joint Genome Institute"/>
            <person name="Haridas S."/>
            <person name="Albert R."/>
            <person name="Binder M."/>
            <person name="Bloem J."/>
            <person name="Labutti K."/>
            <person name="Salamov A."/>
            <person name="Andreopoulos B."/>
            <person name="Baker S.E."/>
            <person name="Barry K."/>
            <person name="Bills G."/>
            <person name="Bluhm B.H."/>
            <person name="Cannon C."/>
            <person name="Castanera R."/>
            <person name="Culley D.E."/>
            <person name="Daum C."/>
            <person name="Ezra D."/>
            <person name="Gonzalez J.B."/>
            <person name="Henrissat B."/>
            <person name="Kuo A."/>
            <person name="Liang C."/>
            <person name="Lipzen A."/>
            <person name="Lutzoni F."/>
            <person name="Magnuson J."/>
            <person name="Mondo S."/>
            <person name="Nolan M."/>
            <person name="Ohm R."/>
            <person name="Pangilinan J."/>
            <person name="Park H.-J.H."/>
            <person name="Ramirez L."/>
            <person name="Alfaro M."/>
            <person name="Sun H."/>
            <person name="Tritt A."/>
            <person name="Yoshinaga Y."/>
            <person name="Zwiers L.-H.L."/>
            <person name="Turgeon B.G."/>
            <person name="Goodwin S.B."/>
            <person name="Spatafora J.W."/>
            <person name="Crous P.W."/>
            <person name="Grigoriev I.V."/>
        </authorList>
    </citation>
    <scope>NUCLEOTIDE SEQUENCE [LARGE SCALE GENOMIC DNA]</scope>
    <source>
        <strain evidence="2 3">CBS 611.86</strain>
    </source>
</reference>
<dbReference type="InterPro" id="IPR046341">
    <property type="entry name" value="SET_dom_sf"/>
</dbReference>
<protein>
    <submittedName>
        <fullName evidence="2">Uncharacterized protein</fullName>
    </submittedName>
</protein>
<dbReference type="PANTHER" id="PTHR13271:SF137">
    <property type="entry name" value="SET DOMAIN-CONTAINING PROTEIN"/>
    <property type="match status" value="1"/>
</dbReference>